<dbReference type="InterPro" id="IPR000792">
    <property type="entry name" value="Tscrpt_reg_LuxR_C"/>
</dbReference>
<dbReference type="PROSITE" id="PS50110">
    <property type="entry name" value="RESPONSE_REGULATORY"/>
    <property type="match status" value="1"/>
</dbReference>
<name>A0A917IDH9_9MICO</name>
<dbReference type="SUPFAM" id="SSF46894">
    <property type="entry name" value="C-terminal effector domain of the bipartite response regulators"/>
    <property type="match status" value="1"/>
</dbReference>
<dbReference type="EMBL" id="BMJY01000002">
    <property type="protein sequence ID" value="GGH38153.1"/>
    <property type="molecule type" value="Genomic_DNA"/>
</dbReference>
<dbReference type="AlphaFoldDB" id="A0A917IDH9"/>
<dbReference type="PANTHER" id="PTHR43214:SF43">
    <property type="entry name" value="TWO-COMPONENT RESPONSE REGULATOR"/>
    <property type="match status" value="1"/>
</dbReference>
<evidence type="ECO:0000259" key="5">
    <source>
        <dbReference type="PROSITE" id="PS50110"/>
    </source>
</evidence>
<dbReference type="SUPFAM" id="SSF52172">
    <property type="entry name" value="CheY-like"/>
    <property type="match status" value="1"/>
</dbReference>
<evidence type="ECO:0000256" key="2">
    <source>
        <dbReference type="ARBA" id="ARBA00023125"/>
    </source>
</evidence>
<dbReference type="InterPro" id="IPR039420">
    <property type="entry name" value="WalR-like"/>
</dbReference>
<dbReference type="PROSITE" id="PS00622">
    <property type="entry name" value="HTH_LUXR_1"/>
    <property type="match status" value="1"/>
</dbReference>
<sequence length="227" mass="24006">MNGETARTVTVAVVDDHPLFRRGIISLLETLEGVEVVGDAASVADALALVAAREPDVVLMDLDLGQESGLDATRTITQRHPSVAVLVLTMHSDDRSLFAAMRAGARGYLLKVAAPREVERAIQAVAEGQALFGADVAARAVAYLTGSASASRPARFPELTEREADVLELVARGLDNGSIARTLVLTSKTVRNYVYSIVTKLGAPDRSALIVMAREAGFGARAGEPRD</sequence>
<protein>
    <submittedName>
        <fullName evidence="6">DNA-binding response regulator</fullName>
    </submittedName>
</protein>
<dbReference type="CDD" id="cd06170">
    <property type="entry name" value="LuxR_C_like"/>
    <property type="match status" value="1"/>
</dbReference>
<evidence type="ECO:0000313" key="7">
    <source>
        <dbReference type="Proteomes" id="UP000657592"/>
    </source>
</evidence>
<dbReference type="SMART" id="SM00421">
    <property type="entry name" value="HTH_LUXR"/>
    <property type="match status" value="1"/>
</dbReference>
<feature type="domain" description="Response regulatory" evidence="5">
    <location>
        <begin position="10"/>
        <end position="126"/>
    </location>
</feature>
<evidence type="ECO:0000256" key="3">
    <source>
        <dbReference type="PROSITE-ProRule" id="PRU00169"/>
    </source>
</evidence>
<dbReference type="GO" id="GO:0006355">
    <property type="term" value="P:regulation of DNA-templated transcription"/>
    <property type="evidence" value="ECO:0007669"/>
    <property type="project" value="InterPro"/>
</dbReference>
<dbReference type="InterPro" id="IPR016032">
    <property type="entry name" value="Sig_transdc_resp-reg_C-effctor"/>
</dbReference>
<keyword evidence="7" id="KW-1185">Reference proteome</keyword>
<dbReference type="GO" id="GO:0003677">
    <property type="term" value="F:DNA binding"/>
    <property type="evidence" value="ECO:0007669"/>
    <property type="project" value="UniProtKB-KW"/>
</dbReference>
<dbReference type="Proteomes" id="UP000657592">
    <property type="component" value="Unassembled WGS sequence"/>
</dbReference>
<dbReference type="PANTHER" id="PTHR43214">
    <property type="entry name" value="TWO-COMPONENT RESPONSE REGULATOR"/>
    <property type="match status" value="1"/>
</dbReference>
<feature type="modified residue" description="4-aspartylphosphate" evidence="3">
    <location>
        <position position="61"/>
    </location>
</feature>
<dbReference type="InterPro" id="IPR001789">
    <property type="entry name" value="Sig_transdc_resp-reg_receiver"/>
</dbReference>
<dbReference type="Gene3D" id="3.40.50.2300">
    <property type="match status" value="1"/>
</dbReference>
<keyword evidence="1 3" id="KW-0597">Phosphoprotein</keyword>
<proteinExistence type="predicted"/>
<dbReference type="Pfam" id="PF00196">
    <property type="entry name" value="GerE"/>
    <property type="match status" value="1"/>
</dbReference>
<dbReference type="InterPro" id="IPR058245">
    <property type="entry name" value="NreC/VraR/RcsB-like_REC"/>
</dbReference>
<evidence type="ECO:0000313" key="6">
    <source>
        <dbReference type="EMBL" id="GGH38153.1"/>
    </source>
</evidence>
<reference evidence="6" key="2">
    <citation type="submission" date="2020-09" db="EMBL/GenBank/DDBJ databases">
        <authorList>
            <person name="Sun Q."/>
            <person name="Zhou Y."/>
        </authorList>
    </citation>
    <scope>NUCLEOTIDE SEQUENCE</scope>
    <source>
        <strain evidence="6">CGMCC 1.15794</strain>
    </source>
</reference>
<dbReference type="InterPro" id="IPR011006">
    <property type="entry name" value="CheY-like_superfamily"/>
</dbReference>
<dbReference type="CDD" id="cd17535">
    <property type="entry name" value="REC_NarL-like"/>
    <property type="match status" value="1"/>
</dbReference>
<comment type="caution">
    <text evidence="6">The sequence shown here is derived from an EMBL/GenBank/DDBJ whole genome shotgun (WGS) entry which is preliminary data.</text>
</comment>
<reference evidence="6" key="1">
    <citation type="journal article" date="2014" name="Int. J. Syst. Evol. Microbiol.">
        <title>Complete genome sequence of Corynebacterium casei LMG S-19264T (=DSM 44701T), isolated from a smear-ripened cheese.</title>
        <authorList>
            <consortium name="US DOE Joint Genome Institute (JGI-PGF)"/>
            <person name="Walter F."/>
            <person name="Albersmeier A."/>
            <person name="Kalinowski J."/>
            <person name="Ruckert C."/>
        </authorList>
    </citation>
    <scope>NUCLEOTIDE SEQUENCE</scope>
    <source>
        <strain evidence="6">CGMCC 1.15794</strain>
    </source>
</reference>
<dbReference type="SMART" id="SM00448">
    <property type="entry name" value="REC"/>
    <property type="match status" value="1"/>
</dbReference>
<organism evidence="6 7">
    <name type="scientific">Microbacterium album</name>
    <dbReference type="NCBI Taxonomy" id="2053191"/>
    <lineage>
        <taxon>Bacteria</taxon>
        <taxon>Bacillati</taxon>
        <taxon>Actinomycetota</taxon>
        <taxon>Actinomycetes</taxon>
        <taxon>Micrococcales</taxon>
        <taxon>Microbacteriaceae</taxon>
        <taxon>Microbacterium</taxon>
    </lineage>
</organism>
<dbReference type="GO" id="GO:0000160">
    <property type="term" value="P:phosphorelay signal transduction system"/>
    <property type="evidence" value="ECO:0007669"/>
    <property type="project" value="InterPro"/>
</dbReference>
<evidence type="ECO:0000256" key="1">
    <source>
        <dbReference type="ARBA" id="ARBA00022553"/>
    </source>
</evidence>
<feature type="domain" description="HTH luxR-type" evidence="4">
    <location>
        <begin position="152"/>
        <end position="217"/>
    </location>
</feature>
<gene>
    <name evidence="6" type="ORF">GCM10010921_08550</name>
</gene>
<keyword evidence="2 6" id="KW-0238">DNA-binding</keyword>
<accession>A0A917IDH9</accession>
<evidence type="ECO:0000259" key="4">
    <source>
        <dbReference type="PROSITE" id="PS50043"/>
    </source>
</evidence>
<dbReference type="RefSeq" id="WP_188755002.1">
    <property type="nucleotide sequence ID" value="NZ_BMJY01000002.1"/>
</dbReference>
<dbReference type="Pfam" id="PF00072">
    <property type="entry name" value="Response_reg"/>
    <property type="match status" value="1"/>
</dbReference>
<dbReference type="PRINTS" id="PR00038">
    <property type="entry name" value="HTHLUXR"/>
</dbReference>
<dbReference type="PROSITE" id="PS50043">
    <property type="entry name" value="HTH_LUXR_2"/>
    <property type="match status" value="1"/>
</dbReference>